<evidence type="ECO:0008006" key="4">
    <source>
        <dbReference type="Google" id="ProtNLM"/>
    </source>
</evidence>
<proteinExistence type="predicted"/>
<comment type="caution">
    <text evidence="2">The sequence shown here is derived from an EMBL/GenBank/DDBJ whole genome shotgun (WGS) entry which is preliminary data.</text>
</comment>
<reference evidence="3" key="1">
    <citation type="journal article" date="2019" name="Int. J. Syst. Evol. Microbiol.">
        <title>The Global Catalogue of Microorganisms (GCM) 10K type strain sequencing project: providing services to taxonomists for standard genome sequencing and annotation.</title>
        <authorList>
            <consortium name="The Broad Institute Genomics Platform"/>
            <consortium name="The Broad Institute Genome Sequencing Center for Infectious Disease"/>
            <person name="Wu L."/>
            <person name="Ma J."/>
        </authorList>
    </citation>
    <scope>NUCLEOTIDE SEQUENCE [LARGE SCALE GENOMIC DNA]</scope>
    <source>
        <strain evidence="3">JCM 17342</strain>
    </source>
</reference>
<name>A0ABP7T5U2_9PSEU</name>
<dbReference type="SUPFAM" id="SSF46785">
    <property type="entry name" value="Winged helix' DNA-binding domain"/>
    <property type="match status" value="1"/>
</dbReference>
<dbReference type="RefSeq" id="WP_344879779.1">
    <property type="nucleotide sequence ID" value="NZ_BAABAL010000018.1"/>
</dbReference>
<evidence type="ECO:0000256" key="1">
    <source>
        <dbReference type="SAM" id="MobiDB-lite"/>
    </source>
</evidence>
<dbReference type="Proteomes" id="UP001501747">
    <property type="component" value="Unassembled WGS sequence"/>
</dbReference>
<dbReference type="Gene3D" id="1.10.10.10">
    <property type="entry name" value="Winged helix-like DNA-binding domain superfamily/Winged helix DNA-binding domain"/>
    <property type="match status" value="1"/>
</dbReference>
<feature type="compositionally biased region" description="Basic and acidic residues" evidence="1">
    <location>
        <begin position="148"/>
        <end position="162"/>
    </location>
</feature>
<organism evidence="2 3">
    <name type="scientific">Allokutzneria multivorans</name>
    <dbReference type="NCBI Taxonomy" id="1142134"/>
    <lineage>
        <taxon>Bacteria</taxon>
        <taxon>Bacillati</taxon>
        <taxon>Actinomycetota</taxon>
        <taxon>Actinomycetes</taxon>
        <taxon>Pseudonocardiales</taxon>
        <taxon>Pseudonocardiaceae</taxon>
        <taxon>Allokutzneria</taxon>
    </lineage>
</organism>
<evidence type="ECO:0000313" key="2">
    <source>
        <dbReference type="EMBL" id="GAA4021415.1"/>
    </source>
</evidence>
<evidence type="ECO:0000313" key="3">
    <source>
        <dbReference type="Proteomes" id="UP001501747"/>
    </source>
</evidence>
<dbReference type="InterPro" id="IPR036388">
    <property type="entry name" value="WH-like_DNA-bd_sf"/>
</dbReference>
<protein>
    <recommendedName>
        <fullName evidence="4">MarR family transcriptional regulator</fullName>
    </recommendedName>
</protein>
<dbReference type="EMBL" id="BAABAL010000018">
    <property type="protein sequence ID" value="GAA4021415.1"/>
    <property type="molecule type" value="Genomic_DNA"/>
</dbReference>
<accession>A0ABP7T5U2</accession>
<dbReference type="InterPro" id="IPR036390">
    <property type="entry name" value="WH_DNA-bd_sf"/>
</dbReference>
<keyword evidence="3" id="KW-1185">Reference proteome</keyword>
<sequence length="168" mass="18943">MEHGDRGLRRQVRALEAAVEAVLGVWRLSAESLRPRLAQGHLHVLRHLDERARTAEEVAERAGTSVEAVLRAGNRLLAAGFVTREERGSETVWLVNRDGNDFLARLGSDRRTRLSDALRRLPPHSRRSLENSLQDLRAVLAPDLPGDELPRETPAQRRDTPHPIRRSI</sequence>
<gene>
    <name evidence="2" type="ORF">GCM10022247_51990</name>
</gene>
<feature type="region of interest" description="Disordered" evidence="1">
    <location>
        <begin position="143"/>
        <end position="168"/>
    </location>
</feature>